<dbReference type="InterPro" id="IPR014030">
    <property type="entry name" value="Ketoacyl_synth_N"/>
</dbReference>
<gene>
    <name evidence="16" type="primary">ozmH</name>
</gene>
<dbReference type="Gene3D" id="3.40.50.150">
    <property type="entry name" value="Vaccinia Virus protein VP39"/>
    <property type="match status" value="2"/>
</dbReference>
<evidence type="ECO:0000256" key="12">
    <source>
        <dbReference type="SAM" id="MobiDB-lite"/>
    </source>
</evidence>
<dbReference type="Gene3D" id="3.40.50.980">
    <property type="match status" value="2"/>
</dbReference>
<dbReference type="InterPro" id="IPR014031">
    <property type="entry name" value="Ketoacyl_synth_C"/>
</dbReference>
<dbReference type="PROSITE" id="PS50075">
    <property type="entry name" value="CARRIER"/>
    <property type="match status" value="6"/>
</dbReference>
<comment type="subcellular location">
    <subcellularLocation>
        <location evidence="2">Cytoplasm</location>
    </subcellularLocation>
</comment>
<dbReference type="Gene3D" id="3.30.70.3290">
    <property type="match status" value="1"/>
</dbReference>
<sequence length="7737" mass="817026">MRRRSMDDKRALLLKLLASVRQQAAPATAPRRTAEDIAVIGLAGRYPRARTPDELWRNVVEGRNCVSEVPADRWDVDAHYHPDAKDGRAYSKWGGWLDDVDKFDPLLFQISPSDAEEMDPQERLFLETAWASIEDAGYRPRGLGEHDAVGVFAGVMNNDYEWLAGHSSAFGADTHARSAHWSIANRVSYVLDLRGPSLTVDTACSASLTAVHLACESLRRGECATAIAGGVNLILHPMHLRMLADRQMISRGDRCRSFGARADGFVDGEGVGAVLLKPLDAAEADGDRVYAVLKGSAVNAGGRTSGYTVPNPTAQAEVITAALRRAGVAPHTVGYVEAHGTGTPLGDPIEIAGLREAFRDGTGESALPGGCAVGSLKSNIGHLESAAGIAGLTKVLMQLKHGVLAPSLHSAELNPGIDLTGTPFRIQQEAEPWHRPVLRDRDGRETEGPRRAGVSSFGGGGANAHLIVEEYLGEPRDRRAPAHGGAAEELIVLSAMSEERLRAYARDLAGFLDRQPVAGEALDACVRVAADVLRVLPHDLDADVELAEYGPGAAELAGLSERLGLATTISGRTTLRELARDRGGPALSLADVAHTLRVGREQLDVRLAFPARELSDVRQVLRDVADGVESGVALHDTARDRRPAPDGAAERLTRALSDGDLTEAARLWAQGVEARWPDSGARRVGLPTYPFARKRYWIPSPPERKALGGERARMAATPRDASAPVEPPRPDEVRTDSLHAPARDLIPGPVRGSLNGSAAGSAAGDDTPELGFYQPVRVPEELAEAGTGDRAVATTAGHEVAVLVAGEPGALAEALLRHHPGARLVRLDRDDPAELLTSRPVRHLYHLGGLHRPDGLEAALRDGVLALFRTHGAGPRITVVTAGAHQDNPHAAGILGYAQVLAAECPHLDITCVDIDDTDSDSDIVDVVATLPALLAEPPHPAGRAVLLRAGRRHVRQLVRTPVPAPDRPPYRTGGTYLMVGGSGGIGRALSQELAQRYRANVVWISRGKLDAAQRACADRVREAGGRLLHLRADASDSAALRVAVAEARRQFGALHGVIHAAMTFNASTIAELTEPELRAALAAKVDGSLALVGALGDEPLDFLAFFSSVGSFVSAAGNAAYVAASSFLDSYGRHLATRLPYPVRVVNWGYWGRVGSGAQPGLQEVFRRTGVAEFTVREGLDCLERVLANGPVQVMPIRADRRALEALGHRPSPLGERYTAPAPAGPGADAVIEGYDRLSALCDAALLGVYRRMGALTRQGERDSVSGLADRLGIVPKYHRLHAALLTILADAGHLTVRGDTVEVLAADADTEVNADAGTGTEHVERELDRIAAGHPDIRATVELTRLFLRSYPQVLRGETGATEIMFPHASMELVQDFYRGNPLTDSLNELVADMVAEHAAHRVAGLAAGERLHVVEFGAGTGATTERVLPVLSEWADRAEYVFTDISPQFLESAEERFGARHPFTRFRTLNLERGLAEQGYTPGGVDIIVATNVVHATGDLRATLRKARELLRPGGRLVLNELTAIRSSITVTGGVLDGWWAFTDQELRIKDAPLATAQTWQRLLLEEGFADALVLDRGTHLGQHVIVGVNADAGHRAPAAAPAGTAPSVRGSLPGRGPLDRLGDIVTATLKLDEPVDPDRHLSDYGFDSLSGMKIAAVLEEDLGVRLRLSDLLEHATLRELSDHIGGLTDEVPGTAPAATRPARFPLSAGQRALSVIERTAPGTYAYNLPLAFWLRPETDPAALREALQSMVDRHPQLRARIDGDHQVIEERQQLALDIREMGTSSEDAVREAARECVRHPFDLRQGPLFRVTLFILGDGRQVLLLTFHHIVFDGLSIAVFLRELAAFHRGQAPAAAPPATFADFVDWQTELLRSERGERLRAYWLDRLSGDLPSLRLPLDRPRPAVPSYRGASVEGELGAARIRAARQLAGEERTSLFVVLLAVYATLLHRYSQQDRVLIGTPVAGRPSPRYADVLGYFMNMVVLKHDFDEGQDFRGLLRQVRDTTLEALEHSDYPLFSLAQELRASRLFDTAFYFQNWVEDDTDARPVAGVFHGVHQEGEFDLTLEVVEEPEGARYCLKYNPDLFDEDTVRRLGEHFRLLLDSALATPDQGLGALSLRSAEDTASARQRLTRRDHPAGRVLPALLTDQIRRTPDAVAVTDRGTTLTYRELGARVEALAARLRGRGVAPGRNVGVLVDRSADMLVALLGVLAAGGAYVPLDPDYPAERLRYMAEDAGLHLLITGPGARPDLGAPVLVVDAEDGTADGPGTAGSPALPVPGPDDTAYVIYTSGSTGRPKGVQVPHRALANLLLSMAEEPGLTADDHLLALTTVCFDIAALELFLPLVTGGRVEIVPAEVARDGVLLRRLLDSSPATVVQATPATWKMLLAAGWTGGRGLKVLCGGEALDQDTAELLLARADQVWNMFGPTETTIWSAVCRLAPGERVTIGRPVANTGLYVLDARGRAVPPGVPGELYIGGAGLATGYLGRPELTAERFVTLDGERRYRTGDLVRELADGRIEYLGRLDAQVKVRGFRIEPGEVEAVLRAQEGVREAAVVARRVGGDTVLHAFLVLDENAAAPRREALAQRLPAHMIPDVLVELAALPQTLNGKVDRTRLSGAPLTELRGGDTGSTSRGPGAESVPAASARRAAGDAGRIGELCDLIAGILGTDAAEVPVDVPLGQLGMNSISFTVLSTRVSERYGTEVLPTLFYRRPTVAAVAAHLGEVFGDADVTGTTEPEALAQAGTTAVAPRPTARGTDIAVVGVAGRFPGSADLAEFWDHLEQGRDLVTEIPGDRWDWRARTGTSRSRWGGFVPGVDRFDAAFFGISPREAELMDPQQRLLLEVVWTAVEDAGYRASDLAGRRVGVFIGTTNSDYAEVQRAGGRPAEAHTLTGAALSVIPNRISYLLDLRGPSVAVDTACSSSLTAVHQAVGALRDGTCDLAIAGGVSLILDPRLYDALSQNEMLSEDGRCKAFDASANGYVRGEGVGVVVLKDHAAARADGDRVAAVIRAAAVNHGGRTTSLTSPNPDAQAELLVEAYRTAGVDPRTVGYIEAHGTGTALGDPIEITGLTEAFQRLGGDGGPGDGGGSGGGGAAPGAGRASCGIGSVKTNIGHLEAAAGIAGLLKVVLALRHRTIPASLHFRERNPYLDLDGSPFEIVGATRPWPAPLAADGTALPRRAGVSSFGFGGANAHVVIEEAPADAYAAPAADSTEAELFVLSARTGAALRSQAGRLAAHVRAELPAPADIAHTLRVGREAMEERLAFVARGHAELLDRLDACADGRTPAGALRGRVSAGRRRAATTRGTAWREFVRALSAEGDLESLAQLWADGADVDWSWLPQRGRRTGLPTYPFEPTRHWIDAGTDARAAARPAPAGPPGAPASLLDENVSTFGEAAFVKHLTGSEFYLTDHRVGDELVLPGVVYLEMARLAGERAHGSAPVRRVDEIVWAAPVTLPPGRSRDVRVAVAPSGAFEVTGERPHARGRLVFGQDGTGAGAAPAPVDPAAVRARCGERRTGQECYAYFAGLGFRYGPAFQVIEELHLGEGEALARLRRPEVGDHRFHPSLLDGALQAAGMLVRGSTAHLPYAIGSVRLFGELPADCLAHVVAVEGRADSQVFDISLAAPDGTVVARVERFTLRAVPDARRAPQETAGPGVLAFEPFWREAPASAADAAPVELLSVIDAGDGRAEALRDELAVLAPELAVVVGDRSRASHLVHLAGEGRGTGLDEALRDGFHTALDVCGTRIAERGGPLRYLFVHEDRTGAAGAAHAALDGFARSIGQEHPGIRLSVLTRTGSPSVRDLAEFVLAELPGHTPEVRNDGRRRLVRGWRESTLPAAGDSPLAATGAHLVTGGTGRLGLLVAERIARHPGAGVVLVGRSAPAGPLPEGWLHVRADVAVREDVERAVAEARHRFGRVAGVVHAAGTLRDGLALHKSGEDADAVLAPKVRGLVHLDEATRADTPDYFVAFGSTAAVFGNVGQTDYAYANSFLAHYLERRPGGGLTVDWSLWRDGGMTLTAEAREAMRREFGMEPLPSEAALDALEAALRGGASRVLLTAGDRVRIGEALRRTAEPPREAATPPAASTDGGDLRAPMVTYLRELLADELKMALEDVAEDEAFDHYGVDSLLVLSLTRALEERFGPLSKTLFFEYLTIGELADFLVAQHPAEARDLVAPAAVAPTAAPAAAAVEPSAVAPAPAVRVTLPAPHPAPDDDEIVIVGVAGRYPKADDLAQFWRNLREGRDCVEEVPEDRWDHGRFYDPDPAAPGKAYAKWGGWLSDVASFDPMFFRMSQVEAEHIDPQERIFLQTVWHLLEDAGTSRAALSKVRTGVFVGLMYGHYQLYGVEEALRGTGAATSSSYASVANRVSYFFDFDGPSIALDTMCSSSLTALHLACRAIRDGDCEVAVAGGVNVSSHPLKYLQLAKGGFLSTDGRCRSFGEGGDGYVPAEGSGAVLLKRRSAAEADGDRVLAVVRSTAVNHGGAGKGFSVPNPRAQGVLIGEALERAGLAPADLGYLEAHGTGTSLGDPVEITGLVRAFQGHDLTGVRIPIGSVKSGIGHAESAAGMAALTKVLLQFRHQELVPSLHAERLNPHLDLDATPFRLQRDLAPWTPRVDATGRALPRTAAISAFGAGGSNAHVILEESVPPTQTPAQEPPYVCALSARDAERLHEHTARTAEFLRGEGRAAHPAAVAATLLTREPMAHRLAVVFDTVDDLADALEDHLAGAGSPRVLTGTASRAAAPATGRTAPELAEAWVRGAPVAAPAGAPRVSLPGYPFARERCWLPAADAVRRPAATEPHGEVLLSTATPVIAGHRVQGRSLLPALAYVDLIAKVFRDHGHAVEHLTVRDLTALRPLDVTDGPVAAEIRCTRAGDDRWQVTVTDGEPYATADVLLTAAPGFRDRLDGHPLGTPVPLAETYARDGGNGQHYGGAARADGLVRADQDRLTVELDAPAGDFLIHPALLLGGAVAAGSLLDTGGQAFLPLHIGSFRAAGPLTGACTARVRRASVSRRGEVARFSVDFFDPQGRQVAELSELSSKAVAGAPTAAPPPARDADAGPAAAAHAENFLRRLLAERLGTDPETVPPTAGYYELGLASVQVLGLVEAVRDVVGQELEPTLLFEYTTVRDLAAHLAARFPHAFGEASEDAGGVAATAGPGAGTGLGRLRESAVIPPPPAPAALPAPELDRLIARQVLLRLRACGLFDEARTETVDGMARRLGVVGKYRRWLEEAARLFTAAGLTRRHGDTLELADERPPAHDTEWTAVRERFAADPYWDAQLSLVQECVERLPEILSGTVPATDVLFPGGSLAKLTAVYQGNAVADRLNDVVAEVTAAAVRERVAGDPSATVRVAEVGAGTGGTTAVVLPRLDPCADRLEYWYTDLSPAFLDQAERRFGPGRDYLRYGRWDVTQEGAGERLTGGGCDVVVATNVLHATPDIRLVLRNLAAALRPGGVLVVNEVTRKSAVLTLTFGLLDGWWLYDDEDVRLPGAPLLSAPRWQEVLHDSGFGEVWRPVAEPDAFGEVLVARPGTREVPPPEGTRLLVREWEPSPALPGRGPAAVAVIGAGREAARLAEALPGGRLIATAADLDDRFDALVDLGGAEPADWLPVLQRMAGRQALLLGVGRGDARAGLYRMLQSEYGRIRSRYLEADPADPGLTGLVARELADGGHDTEVTYRRGVRHRAVLEALPAATGAPVRFPAGEPLLITGGTRGIGLALARHAVAEWGARTLVLTGREQLPPRAEWDRHGTDTALGRKLRGLRALEDDGVRLKVLALPLGEDAGAVHAALDGIRGEFGPIGGVLHAAGLVDRDNLAFVRKPVEAVRAVLAPKTAGLDALVDALAGDPLRFCVLFSSVASMVPAAAVGQSDYAMANAHLDAVARRAPHGLPVVSVAWPSWRGVGMGSERPGPGYLATGLGELSEAQGLRLLDHILSTGAGPVVLPAIVAPEWTPGALRAPGAGTPASVPAPVAAHAENPAAPAAVGTEPGAGADAAAKAESWLLGLLAEELGFDRARLAADVPISDYGTDSIMMVQILRTVGAELDADLDPSVLVDHPTVRSFVGWLTAHHGQALAAAFGATPPAPVLPAAAPPVTAAVPAARAEAPADTPYDIAVVGMSGRFPGAPDLDAYWRLLSEGRSAIAPVPARRWADGTKYTAGLLDLEGFDPGHFHLSDADAAAMDPQALLLLEETLFAFCDAGYAPDELKGRGIGVYVGGRSRHVPDEATLGRSRNPVVAVGQNYLAANLSHHFDLRGPSTVVDTACSSALVALHHAAQALRSGDVEAAVVAGVTLLPDAGGHRLFDRRGLLNTGTEFHVFDRRARGFTPAEGVGVLLLKPLAAAEAAGDRVHAVLKGIAVNNDGRTAGPATPNPAAQRGVMARALAKAGVAADDVTYIETNAAGSQIPDLIELKAIAAVYRDGSDTPCSLGSVKPNIGHPQCAEGIAGVIKTVLMLRNRAIVPFLSGRQPLEHFDFAATPLRFERALTPWPDAPLLAAVSSFADGGTNAHAVLAGRTNGTTGRRAPLDRPRLARRGLPAAGAERFAVIGMAGHYPGAEDLDAFWANLKDGRDSVTEVPAQRWTPGDGDGSRWGGFLDDVGRFDADFFRISRPEAEITDPQERWFLRTCWEAIEDSGYTPEGLTGAKGPDRRRAVGVFAGVMHKDYTLVAAEASAPVPLSLNQGQIANRVSFVCDFHGPSMTVDTLCSSSLTALHLAVESLRRGECEVAVAGGVNLSLHPGKYRTYGAVGMHSSDGRCRSFGEGGDGYVSAEGVGAVVLKPLAAAEADGDHIYAVVAGSAVNHVGSASGFSVPSPVGQAAVITAALERAGVDARTIGYLEAHGTGTSLGDPVEIRGLSTAFGRHTDDRGFCAIGSVKSNIGHAESAAGVAGLTKAVLQLHHRTLVPSLHADTVNPLLGLDGTPFRLQRATEAWPAPPEGPRRAGLSSFGATGAGAHIVLEEYVPAAEAAAASRTPGEPVVVPLSARTRDALRQSAARLRDALTQGGRTLRDVAYTLQVGRVEWPERVAFVARDVRELLEQLAEFAVHGVRPALGAGEPHDVARRWADGSSVDWDARHGKDRPRRVSLPTYPFAGEWHWVPGGVPAAPAGAPGADRAVSVTAAEAPVTPPSGLLSVPRWEEAPVAPATGPAPRRVLIVTDEPGAGLAGALAEHYRRHGGSEVTERPLDDLRIPPGAAPDRVLLVTGSGPADGGAAAGPELALLRLVKAVQRLDGGRTDLCVVTRDTQSVTGERGAAHGAGLTGLAYFVARDSGRFAVRNIDVAAADLRTPGDRAAVAALVADEPASPAADLVALRGGRRYRQKVGPVTAAEAATPGLPGIRPGGTYVVVGGSGFVGRVVSRHLIDRYDAKVVCVGRRPQSDPAVREAVHGDRVGYVQGDVTDPREARRVIAGAKGLLGEIHGVLFAGATRITGAPGALAGLGEDEFRAHYEIKASGARNVYEAVADEPLDFLCYFSSAQAFSFGGAGTHAAYAAGITAADAFARAVAPTAAFPVGIVNWGAWRASFGEAARDYPTLGFLDDDEGAACFDTAVRLLRAGRHRQVIGMRAPARSAARAEAADRAHPAAPAGRDRRPELRRLLVERLARTLRVPAEDLSPSTAFADLGVDSITGSTFVAAIAEELGVELNAAALYEFSSAERLAEHLDALLGPAAQEPPAPPAPPASSASSASSGTSAPDDLIVKLEARFAAGELSAAEVLDLLDAELATREQR</sequence>
<dbReference type="GO" id="GO:0005737">
    <property type="term" value="C:cytoplasm"/>
    <property type="evidence" value="ECO:0007669"/>
    <property type="project" value="UniProtKB-SubCell"/>
</dbReference>
<evidence type="ECO:0000256" key="10">
    <source>
        <dbReference type="ARBA" id="ARBA00023315"/>
    </source>
</evidence>
<evidence type="ECO:0000256" key="7">
    <source>
        <dbReference type="ARBA" id="ARBA00022679"/>
    </source>
</evidence>
<dbReference type="Gene3D" id="1.10.1240.100">
    <property type="match status" value="3"/>
</dbReference>
<dbReference type="Pfam" id="PF14765">
    <property type="entry name" value="PS-DH"/>
    <property type="match status" value="2"/>
</dbReference>
<dbReference type="PDBsum" id="4OPF"/>
<dbReference type="InterPro" id="IPR049551">
    <property type="entry name" value="PKS_DH_C"/>
</dbReference>
<dbReference type="SMART" id="SM00826">
    <property type="entry name" value="PKS_DH"/>
    <property type="match status" value="1"/>
</dbReference>
<dbReference type="EMBL" id="EF552687">
    <property type="protein sequence ID" value="ABS90470.1"/>
    <property type="molecule type" value="Genomic_DNA"/>
</dbReference>
<protein>
    <submittedName>
        <fullName evidence="16">NRPS/PKS</fullName>
    </submittedName>
</protein>
<feature type="region of interest" description="N-terminal hotdog fold" evidence="11">
    <location>
        <begin position="4795"/>
        <end position="4911"/>
    </location>
</feature>
<dbReference type="Pfam" id="PF08659">
    <property type="entry name" value="KR"/>
    <property type="match status" value="4"/>
</dbReference>
<comment type="pathway">
    <text evidence="3">Antibiotic biosynthesis.</text>
</comment>
<dbReference type="CDD" id="cd12116">
    <property type="entry name" value="A_NRPS_Ta1_like"/>
    <property type="match status" value="1"/>
</dbReference>
<evidence type="ECO:0000256" key="11">
    <source>
        <dbReference type="PROSITE-ProRule" id="PRU01363"/>
    </source>
</evidence>
<dbReference type="InterPro" id="IPR025110">
    <property type="entry name" value="AMP-bd_C"/>
</dbReference>
<dbReference type="Gene3D" id="2.30.38.10">
    <property type="entry name" value="Luciferase, Domain 3"/>
    <property type="match status" value="1"/>
</dbReference>
<dbReference type="Gene3D" id="3.30.300.30">
    <property type="match status" value="1"/>
</dbReference>
<feature type="domain" description="Ketosynthase family 3 (KS3)" evidence="14">
    <location>
        <begin position="6550"/>
        <end position="6968"/>
    </location>
</feature>
<evidence type="ECO:0000256" key="1">
    <source>
        <dbReference type="ARBA" id="ARBA00001957"/>
    </source>
</evidence>
<accession>B2WW42</accession>
<dbReference type="CDD" id="cd00833">
    <property type="entry name" value="PKS"/>
    <property type="match status" value="5"/>
</dbReference>
<dbReference type="Gene3D" id="3.30.559.10">
    <property type="entry name" value="Chloramphenicol acetyltransferase-like domain"/>
    <property type="match status" value="1"/>
</dbReference>
<dbReference type="InterPro" id="IPR050091">
    <property type="entry name" value="PKS_NRPS_Biosynth_Enz"/>
</dbReference>
<feature type="domain" description="Ketosynthase family 3 (KS3)" evidence="14">
    <location>
        <begin position="4223"/>
        <end position="4652"/>
    </location>
</feature>
<feature type="domain" description="Carrier" evidence="13">
    <location>
        <begin position="1616"/>
        <end position="1692"/>
    </location>
</feature>
<evidence type="ECO:0007829" key="17">
    <source>
        <dbReference type="PDB" id="4OPE"/>
    </source>
</evidence>
<dbReference type="Gene3D" id="1.10.1200.10">
    <property type="entry name" value="ACP-like"/>
    <property type="match status" value="6"/>
</dbReference>
<dbReference type="InterPro" id="IPR001242">
    <property type="entry name" value="Condensation_dom"/>
</dbReference>
<dbReference type="Pfam" id="PF22336">
    <property type="entry name" value="RhiE-like_linker"/>
    <property type="match status" value="3"/>
</dbReference>
<feature type="region of interest" description="Disordered" evidence="12">
    <location>
        <begin position="3084"/>
        <end position="3107"/>
    </location>
</feature>
<feature type="compositionally biased region" description="Basic and acidic residues" evidence="12">
    <location>
        <begin position="702"/>
        <end position="713"/>
    </location>
</feature>
<evidence type="ECO:0000256" key="8">
    <source>
        <dbReference type="ARBA" id="ARBA00022737"/>
    </source>
</evidence>
<dbReference type="Pfam" id="PF02801">
    <property type="entry name" value="Ketoacyl-synt_C"/>
    <property type="match status" value="5"/>
</dbReference>
<dbReference type="InterPro" id="IPR016039">
    <property type="entry name" value="Thiolase-like"/>
</dbReference>
<feature type="region of interest" description="C-terminal hotdog fold" evidence="11">
    <location>
        <begin position="3520"/>
        <end position="3655"/>
    </location>
</feature>
<dbReference type="CDD" id="cd02440">
    <property type="entry name" value="AdoMet_MTases"/>
    <property type="match status" value="2"/>
</dbReference>
<reference evidence="16" key="2">
    <citation type="submission" date="2007-04" db="EMBL/GenBank/DDBJ databases">
        <title>The oxazolomycin biosynthetic gene cluster from Streptomyces albus JA3453 featuring a hybrid nonribosomal peptide synthetase and polyketide synthase that utilizes a discrete acyltransferase for both the malonyl CoA and methoxymalonyl ACP extender units.</title>
        <authorList>
            <person name="Zhao C."/>
            <person name="Ju J."/>
            <person name="Song D."/>
            <person name="Wendt-Pienkowski E."/>
            <person name="Zhu D."/>
            <person name="Coughlin J.M."/>
            <person name="Zhou X."/>
            <person name="Shen B."/>
            <person name="Deng Z."/>
        </authorList>
    </citation>
    <scope>NUCLEOTIDE SEQUENCE</scope>
    <source>
        <strain evidence="16">JA3453</strain>
    </source>
</reference>
<dbReference type="InterPro" id="IPR018201">
    <property type="entry name" value="Ketoacyl_synth_AS"/>
</dbReference>
<dbReference type="CDD" id="cd19531">
    <property type="entry name" value="LCL_NRPS-like"/>
    <property type="match status" value="1"/>
</dbReference>
<dbReference type="Pfam" id="PF00668">
    <property type="entry name" value="Condensation"/>
    <property type="match status" value="1"/>
</dbReference>
<dbReference type="InterPro" id="IPR045851">
    <property type="entry name" value="AMP-bd_C_sf"/>
</dbReference>
<dbReference type="Pfam" id="PF00501">
    <property type="entry name" value="AMP-binding"/>
    <property type="match status" value="1"/>
</dbReference>
<evidence type="ECO:0000256" key="5">
    <source>
        <dbReference type="ARBA" id="ARBA00022490"/>
    </source>
</evidence>
<dbReference type="InterPro" id="IPR010071">
    <property type="entry name" value="AA_adenyl_dom"/>
</dbReference>
<dbReference type="Gene3D" id="3.40.50.720">
    <property type="entry name" value="NAD(P)-binding Rossmann-like Domain"/>
    <property type="match status" value="4"/>
</dbReference>
<dbReference type="InterPro" id="IPR013968">
    <property type="entry name" value="PKS_KR"/>
</dbReference>
<feature type="domain" description="Ketosynthase family 3 (KS3)" evidence="14">
    <location>
        <begin position="2763"/>
        <end position="3205"/>
    </location>
</feature>
<evidence type="ECO:0000259" key="14">
    <source>
        <dbReference type="PROSITE" id="PS52004"/>
    </source>
</evidence>
<feature type="compositionally biased region" description="Low complexity" evidence="12">
    <location>
        <begin position="752"/>
        <end position="764"/>
    </location>
</feature>
<reference evidence="16" key="1">
    <citation type="journal article" date="2006" name="J. Bacteriol.">
        <title>Utilization of the methoxymalonyl-acyl carrier protein biosynthesis locus for cloning the oxazolomycin biosynthetic gene cluster from Streptomyces albus JA3453.</title>
        <authorList>
            <person name="Zhao C."/>
            <person name="Ju J."/>
            <person name="Christenson S.D."/>
            <person name="Smith W.C."/>
            <person name="Song D."/>
            <person name="Zhou X."/>
            <person name="Shen B."/>
            <person name="Deng Z."/>
        </authorList>
    </citation>
    <scope>NUCLEOTIDE SEQUENCE</scope>
    <source>
        <strain evidence="16">JA3453</strain>
    </source>
</reference>
<feature type="domain" description="Carrier" evidence="13">
    <location>
        <begin position="2656"/>
        <end position="2733"/>
    </location>
</feature>
<feature type="region of interest" description="Disordered" evidence="12">
    <location>
        <begin position="7676"/>
        <end position="7701"/>
    </location>
</feature>
<dbReference type="PDB" id="4OPF">
    <property type="method" value="X-ray"/>
    <property type="resolution" value="2.12 A"/>
    <property type="chains" value="A=6118-6552"/>
</dbReference>
<evidence type="ECO:0000256" key="4">
    <source>
        <dbReference type="ARBA" id="ARBA00022450"/>
    </source>
</evidence>
<comment type="cofactor">
    <cofactor evidence="1">
        <name>pantetheine 4'-phosphate</name>
        <dbReference type="ChEBI" id="CHEBI:47942"/>
    </cofactor>
</comment>
<dbReference type="PROSITE" id="PS00606">
    <property type="entry name" value="KS3_1"/>
    <property type="match status" value="3"/>
</dbReference>
<feature type="compositionally biased region" description="Low complexity" evidence="12">
    <location>
        <begin position="4086"/>
        <end position="4095"/>
    </location>
</feature>
<evidence type="ECO:0000259" key="13">
    <source>
        <dbReference type="PROSITE" id="PS50075"/>
    </source>
</evidence>
<feature type="domain" description="Carrier" evidence="13">
    <location>
        <begin position="7597"/>
        <end position="7674"/>
    </location>
</feature>
<dbReference type="SUPFAM" id="SSF51735">
    <property type="entry name" value="NAD(P)-binding Rossmann-fold domains"/>
    <property type="match status" value="7"/>
</dbReference>
<keyword evidence="10" id="KW-0012">Acyltransferase</keyword>
<feature type="region of interest" description="N-terminal hotdog fold" evidence="11">
    <location>
        <begin position="3385"/>
        <end position="3506"/>
    </location>
</feature>
<feature type="compositionally biased region" description="Gly residues" evidence="12">
    <location>
        <begin position="3085"/>
        <end position="3103"/>
    </location>
</feature>
<dbReference type="EvolutionaryTrace" id="B2WW42"/>
<dbReference type="InterPro" id="IPR049552">
    <property type="entry name" value="PKS_DH_N"/>
</dbReference>
<feature type="region of interest" description="C-terminal hotdog fold" evidence="11">
    <location>
        <begin position="4921"/>
        <end position="5057"/>
    </location>
</feature>
<keyword evidence="17 18" id="KW-0002">3D-structure</keyword>
<dbReference type="PANTHER" id="PTHR43775">
    <property type="entry name" value="FATTY ACID SYNTHASE"/>
    <property type="match status" value="1"/>
</dbReference>
<dbReference type="SUPFAM" id="SSF56801">
    <property type="entry name" value="Acetyl-CoA synthetase-like"/>
    <property type="match status" value="1"/>
</dbReference>
<dbReference type="PROSITE" id="PS00455">
    <property type="entry name" value="AMP_BINDING"/>
    <property type="match status" value="1"/>
</dbReference>
<dbReference type="SUPFAM" id="SSF52777">
    <property type="entry name" value="CoA-dependent acyltransferases"/>
    <property type="match status" value="2"/>
</dbReference>
<dbReference type="Gene3D" id="3.10.129.110">
    <property type="entry name" value="Polyketide synthase dehydratase"/>
    <property type="match status" value="2"/>
</dbReference>
<feature type="region of interest" description="Disordered" evidence="12">
    <location>
        <begin position="5051"/>
        <end position="5070"/>
    </location>
</feature>
<dbReference type="SUPFAM" id="SSF47336">
    <property type="entry name" value="ACP-like"/>
    <property type="match status" value="6"/>
</dbReference>
<dbReference type="GO" id="GO:0031177">
    <property type="term" value="F:phosphopantetheine binding"/>
    <property type="evidence" value="ECO:0007669"/>
    <property type="project" value="InterPro"/>
</dbReference>
<name>B2WW42_9ACTN</name>
<evidence type="ECO:0000256" key="9">
    <source>
        <dbReference type="ARBA" id="ARBA00023268"/>
    </source>
</evidence>
<keyword evidence="9" id="KW-0511">Multifunctional enzyme</keyword>
<proteinExistence type="evidence at protein level"/>
<reference evidence="17 18" key="3">
    <citation type="journal article" date="2015" name="Proc. Natl. Acad. Sci. U.S.A.">
        <title>Structural and evolutionary relationships of "AT-less" type I polyketide synthase ketosynthases.</title>
        <authorList>
            <person name="Lohman J.R."/>
            <person name="Ma M."/>
            <person name="Osipiuk J."/>
            <person name="Nocek B."/>
            <person name="Kim Y."/>
            <person name="Chang C."/>
            <person name="Cuff M."/>
            <person name="Mack J."/>
            <person name="Bigelow L."/>
            <person name="Li H."/>
            <person name="Endres M."/>
            <person name="Babnigg G."/>
            <person name="Joachimiak A."/>
            <person name="Phillips G.N."/>
            <person name="Shen B."/>
        </authorList>
    </citation>
    <scope>X-RAY CRYSTALLOGRAPHY (2.12 ANGSTROMS) OF 6118-6552</scope>
</reference>
<organism evidence="16">
    <name type="scientific">Streptomyces albus</name>
    <dbReference type="NCBI Taxonomy" id="1888"/>
    <lineage>
        <taxon>Bacteria</taxon>
        <taxon>Bacillati</taxon>
        <taxon>Actinomycetota</taxon>
        <taxon>Actinomycetes</taxon>
        <taxon>Kitasatosporales</taxon>
        <taxon>Streptomycetaceae</taxon>
        <taxon>Streptomyces</taxon>
    </lineage>
</organism>
<dbReference type="GO" id="GO:0006633">
    <property type="term" value="P:fatty acid biosynthetic process"/>
    <property type="evidence" value="ECO:0007669"/>
    <property type="project" value="InterPro"/>
</dbReference>
<dbReference type="InterPro" id="IPR013217">
    <property type="entry name" value="Methyltransf_12"/>
</dbReference>
<dbReference type="SMART" id="SM00823">
    <property type="entry name" value="PKS_PP"/>
    <property type="match status" value="6"/>
</dbReference>
<evidence type="ECO:0000313" key="16">
    <source>
        <dbReference type="EMBL" id="ABS90470.1"/>
    </source>
</evidence>
<feature type="region of interest" description="Disordered" evidence="12">
    <location>
        <begin position="4077"/>
        <end position="4096"/>
    </location>
</feature>
<dbReference type="FunFam" id="3.40.50.12780:FF:000012">
    <property type="entry name" value="Non-ribosomal peptide synthetase"/>
    <property type="match status" value="1"/>
</dbReference>
<feature type="region of interest" description="Disordered" evidence="12">
    <location>
        <begin position="2624"/>
        <end position="2652"/>
    </location>
</feature>
<dbReference type="InterPro" id="IPR036736">
    <property type="entry name" value="ACP-like_sf"/>
</dbReference>
<dbReference type="Pfam" id="PF08242">
    <property type="entry name" value="Methyltransf_12"/>
    <property type="match status" value="2"/>
</dbReference>
<dbReference type="Gene3D" id="3.40.47.10">
    <property type="match status" value="5"/>
</dbReference>
<keyword evidence="8" id="KW-0677">Repeat</keyword>
<dbReference type="InterPro" id="IPR049900">
    <property type="entry name" value="PKS_mFAS_DH"/>
</dbReference>
<dbReference type="CDD" id="cd08953">
    <property type="entry name" value="KR_2_SDR_x"/>
    <property type="match status" value="3"/>
</dbReference>
<keyword evidence="7" id="KW-0808">Transferase</keyword>
<dbReference type="PDBsum" id="4OPE"/>
<dbReference type="InterPro" id="IPR054514">
    <property type="entry name" value="RhiE-like_linker"/>
</dbReference>
<dbReference type="Pfam" id="PF13193">
    <property type="entry name" value="AMP-binding_C"/>
    <property type="match status" value="1"/>
</dbReference>
<dbReference type="InterPro" id="IPR023213">
    <property type="entry name" value="CAT-like_dom_sf"/>
</dbReference>
<dbReference type="PROSITE" id="PS52004">
    <property type="entry name" value="KS3_2"/>
    <property type="match status" value="5"/>
</dbReference>
<evidence type="ECO:0000256" key="6">
    <source>
        <dbReference type="ARBA" id="ARBA00022553"/>
    </source>
</evidence>
<feature type="compositionally biased region" description="Pro residues" evidence="12">
    <location>
        <begin position="7679"/>
        <end position="7688"/>
    </location>
</feature>
<dbReference type="SMART" id="SM01294">
    <property type="entry name" value="PKS_PP_betabranch"/>
    <property type="match status" value="4"/>
</dbReference>
<dbReference type="FunFam" id="3.40.47.10:FF:000019">
    <property type="entry name" value="Polyketide synthase type I"/>
    <property type="match status" value="4"/>
</dbReference>
<evidence type="ECO:0007829" key="18">
    <source>
        <dbReference type="PDB" id="4OPF"/>
    </source>
</evidence>
<dbReference type="InterPro" id="IPR020845">
    <property type="entry name" value="AMP-binding_CS"/>
</dbReference>
<dbReference type="SMART" id="SM00825">
    <property type="entry name" value="PKS_KS"/>
    <property type="match status" value="5"/>
</dbReference>
<feature type="domain" description="Carrier" evidence="13">
    <location>
        <begin position="6003"/>
        <end position="6080"/>
    </location>
</feature>
<dbReference type="GO" id="GO:0009403">
    <property type="term" value="P:toxin biosynthetic process"/>
    <property type="evidence" value="ECO:0007669"/>
    <property type="project" value="UniProtKB-ARBA"/>
</dbReference>
<feature type="domain" description="PKS/mFAS DH" evidence="15">
    <location>
        <begin position="3385"/>
        <end position="3655"/>
    </location>
</feature>
<dbReference type="InterPro" id="IPR036291">
    <property type="entry name" value="NAD(P)-bd_dom_sf"/>
</dbReference>
<dbReference type="InterPro" id="IPR000873">
    <property type="entry name" value="AMP-dep_synth/lig_dom"/>
</dbReference>
<keyword evidence="4" id="KW-0596">Phosphopantetheine</keyword>
<dbReference type="PROSITE" id="PS52019">
    <property type="entry name" value="PKS_MFAS_DH"/>
    <property type="match status" value="2"/>
</dbReference>
<feature type="domain" description="Carrier" evidence="13">
    <location>
        <begin position="4102"/>
        <end position="4175"/>
    </location>
</feature>
<dbReference type="Pfam" id="PF00109">
    <property type="entry name" value="ketoacyl-synt"/>
    <property type="match status" value="5"/>
</dbReference>
<dbReference type="InterPro" id="IPR020807">
    <property type="entry name" value="PKS_DH"/>
</dbReference>
<keyword evidence="6" id="KW-0597">Phosphoprotein</keyword>
<dbReference type="GO" id="GO:0033068">
    <property type="term" value="P:macrolide biosynthetic process"/>
    <property type="evidence" value="ECO:0007669"/>
    <property type="project" value="UniProtKB-ARBA"/>
</dbReference>
<feature type="active site" description="Proton donor; for dehydratase activity" evidence="11">
    <location>
        <position position="3576"/>
    </location>
</feature>
<dbReference type="GO" id="GO:0004312">
    <property type="term" value="F:fatty acid synthase activity"/>
    <property type="evidence" value="ECO:0007669"/>
    <property type="project" value="TreeGrafter"/>
</dbReference>
<dbReference type="InterPro" id="IPR042104">
    <property type="entry name" value="PKS_dehydratase_sf"/>
</dbReference>
<feature type="compositionally biased region" description="Basic and acidic residues" evidence="12">
    <location>
        <begin position="728"/>
        <end position="737"/>
    </location>
</feature>
<dbReference type="SUPFAM" id="SSF53901">
    <property type="entry name" value="Thiolase-like"/>
    <property type="match status" value="5"/>
</dbReference>
<dbReference type="SMART" id="SM00822">
    <property type="entry name" value="PKS_KR"/>
    <property type="match status" value="4"/>
</dbReference>
<evidence type="ECO:0000256" key="2">
    <source>
        <dbReference type="ARBA" id="ARBA00004496"/>
    </source>
</evidence>
<dbReference type="FunFam" id="3.40.50.980:FF:000001">
    <property type="entry name" value="Non-ribosomal peptide synthetase"/>
    <property type="match status" value="1"/>
</dbReference>
<dbReference type="SMR" id="B2WW42"/>
<evidence type="ECO:0000259" key="15">
    <source>
        <dbReference type="PROSITE" id="PS52019"/>
    </source>
</evidence>
<dbReference type="PANTHER" id="PTHR43775:SF37">
    <property type="entry name" value="SI:DKEY-61P9.11"/>
    <property type="match status" value="1"/>
</dbReference>
<feature type="compositionally biased region" description="Low complexity" evidence="12">
    <location>
        <begin position="7689"/>
        <end position="7701"/>
    </location>
</feature>
<feature type="domain" description="PKS/mFAS DH" evidence="15">
    <location>
        <begin position="4795"/>
        <end position="5057"/>
    </location>
</feature>
<dbReference type="Pfam" id="PF00550">
    <property type="entry name" value="PP-binding"/>
    <property type="match status" value="6"/>
</dbReference>
<feature type="domain" description="Carrier" evidence="13">
    <location>
        <begin position="5073"/>
        <end position="5147"/>
    </location>
</feature>
<dbReference type="SUPFAM" id="SSF53335">
    <property type="entry name" value="S-adenosyl-L-methionine-dependent methyltransferases"/>
    <property type="match status" value="2"/>
</dbReference>
<dbReference type="InterPro" id="IPR020841">
    <property type="entry name" value="PKS_Beta-ketoAc_synthase_dom"/>
</dbReference>
<dbReference type="GO" id="GO:0004315">
    <property type="term" value="F:3-oxoacyl-[acyl-carrier-protein] synthase activity"/>
    <property type="evidence" value="ECO:0007669"/>
    <property type="project" value="InterPro"/>
</dbReference>
<dbReference type="InterPro" id="IPR009081">
    <property type="entry name" value="PP-bd_ACP"/>
</dbReference>
<feature type="active site" description="Proton acceptor; for dehydratase activity" evidence="11">
    <location>
        <position position="3419"/>
    </location>
</feature>
<dbReference type="Pfam" id="PF21089">
    <property type="entry name" value="PKS_DH_N"/>
    <property type="match status" value="2"/>
</dbReference>
<feature type="domain" description="Ketosynthase family 3 (KS3)" evidence="14">
    <location>
        <begin position="6120"/>
        <end position="6523"/>
    </location>
</feature>
<keyword evidence="5" id="KW-0963">Cytoplasm</keyword>
<dbReference type="PDB" id="4OPE">
    <property type="method" value="X-ray"/>
    <property type="resolution" value="2.58 A"/>
    <property type="chains" value="A/B/C/D=4221-4804"/>
</dbReference>
<dbReference type="InterPro" id="IPR020806">
    <property type="entry name" value="PKS_PP-bd"/>
</dbReference>
<dbReference type="InterPro" id="IPR029063">
    <property type="entry name" value="SAM-dependent_MTases_sf"/>
</dbReference>
<dbReference type="Gene3D" id="3.30.559.30">
    <property type="entry name" value="Nonribosomal peptide synthetase, condensation domain"/>
    <property type="match status" value="1"/>
</dbReference>
<evidence type="ECO:0000256" key="3">
    <source>
        <dbReference type="ARBA" id="ARBA00004792"/>
    </source>
</evidence>
<dbReference type="NCBIfam" id="TIGR01733">
    <property type="entry name" value="AA-adenyl-dom"/>
    <property type="match status" value="1"/>
</dbReference>
<feature type="region of interest" description="Disordered" evidence="12">
    <location>
        <begin position="700"/>
        <end position="767"/>
    </location>
</feature>
<comment type="caution">
    <text evidence="11">Lacks conserved residue(s) required for the propagation of feature annotation.</text>
</comment>
<dbReference type="InterPro" id="IPR057326">
    <property type="entry name" value="KR_dom"/>
</dbReference>
<feature type="domain" description="Ketosynthase family 3 (KS3)" evidence="14">
    <location>
        <begin position="34"/>
        <end position="470"/>
    </location>
</feature>